<dbReference type="Proteomes" id="UP000235672">
    <property type="component" value="Unassembled WGS sequence"/>
</dbReference>
<feature type="region of interest" description="Disordered" evidence="1">
    <location>
        <begin position="118"/>
        <end position="159"/>
    </location>
</feature>
<evidence type="ECO:0000313" key="3">
    <source>
        <dbReference type="Proteomes" id="UP000235672"/>
    </source>
</evidence>
<accession>A0A2J6PLL6</accession>
<protein>
    <submittedName>
        <fullName evidence="2">Uncharacterized protein</fullName>
    </submittedName>
</protein>
<dbReference type="EMBL" id="KZ613517">
    <property type="protein sequence ID" value="PMD14952.1"/>
    <property type="molecule type" value="Genomic_DNA"/>
</dbReference>
<proteinExistence type="predicted"/>
<dbReference type="AlphaFoldDB" id="A0A2J6PLL6"/>
<sequence>MLLVDFREPPPPSAVAPDVQHACLSVLYLCGYCESANLVEFTAERQGGAVAAGGFGPVLDKHTPPSVHCAPAAFWAEGQNASTPRVDLRLHVPPVHFEGSSCTRYRIHVLSPSNAIWGAQRRASDPRSRDSGQGQRQNGRRFVQAASIHPDRGSQLLQD</sequence>
<name>A0A2J6PLL6_9HELO</name>
<organism evidence="2 3">
    <name type="scientific">Hyaloscypha hepaticicola</name>
    <dbReference type="NCBI Taxonomy" id="2082293"/>
    <lineage>
        <taxon>Eukaryota</taxon>
        <taxon>Fungi</taxon>
        <taxon>Dikarya</taxon>
        <taxon>Ascomycota</taxon>
        <taxon>Pezizomycotina</taxon>
        <taxon>Leotiomycetes</taxon>
        <taxon>Helotiales</taxon>
        <taxon>Hyaloscyphaceae</taxon>
        <taxon>Hyaloscypha</taxon>
    </lineage>
</organism>
<evidence type="ECO:0000313" key="2">
    <source>
        <dbReference type="EMBL" id="PMD14952.1"/>
    </source>
</evidence>
<reference evidence="2 3" key="1">
    <citation type="submission" date="2016-05" db="EMBL/GenBank/DDBJ databases">
        <title>A degradative enzymes factory behind the ericoid mycorrhizal symbiosis.</title>
        <authorList>
            <consortium name="DOE Joint Genome Institute"/>
            <person name="Martino E."/>
            <person name="Morin E."/>
            <person name="Grelet G."/>
            <person name="Kuo A."/>
            <person name="Kohler A."/>
            <person name="Daghino S."/>
            <person name="Barry K."/>
            <person name="Choi C."/>
            <person name="Cichocki N."/>
            <person name="Clum A."/>
            <person name="Copeland A."/>
            <person name="Hainaut M."/>
            <person name="Haridas S."/>
            <person name="Labutti K."/>
            <person name="Lindquist E."/>
            <person name="Lipzen A."/>
            <person name="Khouja H.-R."/>
            <person name="Murat C."/>
            <person name="Ohm R."/>
            <person name="Olson A."/>
            <person name="Spatafora J."/>
            <person name="Veneault-Fourrey C."/>
            <person name="Henrissat B."/>
            <person name="Grigoriev I."/>
            <person name="Martin F."/>
            <person name="Perotto S."/>
        </authorList>
    </citation>
    <scope>NUCLEOTIDE SEQUENCE [LARGE SCALE GENOMIC DNA]</scope>
    <source>
        <strain evidence="2 3">UAMH 7357</strain>
    </source>
</reference>
<gene>
    <name evidence="2" type="ORF">NA56DRAFT_710403</name>
</gene>
<evidence type="ECO:0000256" key="1">
    <source>
        <dbReference type="SAM" id="MobiDB-lite"/>
    </source>
</evidence>
<keyword evidence="3" id="KW-1185">Reference proteome</keyword>